<comment type="catalytic activity">
    <reaction evidence="1">
        <text>Random hydrolysis of (1-&gt;6)-alpha-D-mannosidic linkages in unbranched (1-&gt;6)-mannans.</text>
        <dbReference type="EC" id="3.2.1.101"/>
    </reaction>
</comment>
<keyword evidence="4" id="KW-0732">Signal</keyword>
<keyword evidence="8" id="KW-1133">Transmembrane helix</keyword>
<evidence type="ECO:0000256" key="5">
    <source>
        <dbReference type="ARBA" id="ARBA00022801"/>
    </source>
</evidence>
<dbReference type="Gene3D" id="1.50.10.20">
    <property type="match status" value="1"/>
</dbReference>
<dbReference type="GO" id="GO:0016052">
    <property type="term" value="P:carbohydrate catabolic process"/>
    <property type="evidence" value="ECO:0007669"/>
    <property type="project" value="InterPro"/>
</dbReference>
<keyword evidence="6" id="KW-0325">Glycoprotein</keyword>
<organism evidence="9 10">
    <name type="scientific">Puccinia graminis f. sp. tritici</name>
    <dbReference type="NCBI Taxonomy" id="56615"/>
    <lineage>
        <taxon>Eukaryota</taxon>
        <taxon>Fungi</taxon>
        <taxon>Dikarya</taxon>
        <taxon>Basidiomycota</taxon>
        <taxon>Pucciniomycotina</taxon>
        <taxon>Pucciniomycetes</taxon>
        <taxon>Pucciniales</taxon>
        <taxon>Pucciniaceae</taxon>
        <taxon>Puccinia</taxon>
    </lineage>
</organism>
<dbReference type="InterPro" id="IPR008928">
    <property type="entry name" value="6-hairpin_glycosidase_sf"/>
</dbReference>
<evidence type="ECO:0000256" key="1">
    <source>
        <dbReference type="ARBA" id="ARBA00001452"/>
    </source>
</evidence>
<accession>A0A5B0RKV6</accession>
<name>A0A5B0RKV6_PUCGR</name>
<comment type="similarity">
    <text evidence="2">Belongs to the glycosyl hydrolase 76 family.</text>
</comment>
<dbReference type="InterPro" id="IPR005198">
    <property type="entry name" value="Glyco_hydro_76"/>
</dbReference>
<keyword evidence="7" id="KW-0326">Glycosidase</keyword>
<dbReference type="AlphaFoldDB" id="A0A5B0RKV6"/>
<evidence type="ECO:0000256" key="4">
    <source>
        <dbReference type="ARBA" id="ARBA00022729"/>
    </source>
</evidence>
<dbReference type="SUPFAM" id="SSF48208">
    <property type="entry name" value="Six-hairpin glycosidases"/>
    <property type="match status" value="1"/>
</dbReference>
<keyword evidence="8" id="KW-0812">Transmembrane</keyword>
<keyword evidence="8" id="KW-0472">Membrane</keyword>
<dbReference type="InterPro" id="IPR014480">
    <property type="entry name" value="Mannan-1_6-alpha_mannosidase"/>
</dbReference>
<evidence type="ECO:0000313" key="10">
    <source>
        <dbReference type="Proteomes" id="UP000325313"/>
    </source>
</evidence>
<evidence type="ECO:0000256" key="2">
    <source>
        <dbReference type="ARBA" id="ARBA00009699"/>
    </source>
</evidence>
<dbReference type="EC" id="3.2.1.101" evidence="3"/>
<sequence>MMQCAPPSLPRWGNRSAILVDLANIFDRIDSAGNQDIKLLTYQILPKGFYCQRRIRCPSLLIGIGLLVNFVPLAIAAPALDLNNIDQLKKAASAAMNNLMSYYSPNFRGAFDTDVTPWHESLMIWSLNFDYASYVGDAHHLGTVQNALYRQSNNQSHSFIVNVPQQWNDDALWGAQVPVAAAEYFGPQAKLPKSSETWIHLAQKTLRQVEPQTNQSCGGGLFWYRTRSDPDRGSYKALITNSEFISVAARGYLITKDKNALEYAKTIIEWVIGTSSGLADVKTGRLQDGLKATKESCTITPDEWSYNYGQWLGSLAWMHRATEDQKYLDMASPFFYRSLKVFAPSGVIAELCEPDSCKRDPKGFKAIYVRNLVYLHQETNDQALKKDIQNVIDTSVKAMVKTSCDADFNCAAAWAAGRPPEKNVRSQHVSAALLVSAVGIHRPPAKAGRGN</sequence>
<dbReference type="Pfam" id="PF03663">
    <property type="entry name" value="Glyco_hydro_76"/>
    <property type="match status" value="1"/>
</dbReference>
<dbReference type="GO" id="GO:0009272">
    <property type="term" value="P:fungal-type cell wall biogenesis"/>
    <property type="evidence" value="ECO:0007669"/>
    <property type="project" value="TreeGrafter"/>
</dbReference>
<dbReference type="PANTHER" id="PTHR12145">
    <property type="entry name" value="MANNAN ENDO-1,6-ALPHA-MANNOSIDASE DCW1"/>
    <property type="match status" value="1"/>
</dbReference>
<dbReference type="GO" id="GO:0008496">
    <property type="term" value="F:mannan endo-1,6-alpha-mannosidase activity"/>
    <property type="evidence" value="ECO:0007669"/>
    <property type="project" value="UniProtKB-EC"/>
</dbReference>
<evidence type="ECO:0000256" key="6">
    <source>
        <dbReference type="ARBA" id="ARBA00023180"/>
    </source>
</evidence>
<dbReference type="EMBL" id="VDEP01000177">
    <property type="protein sequence ID" value="KAA1125573.1"/>
    <property type="molecule type" value="Genomic_DNA"/>
</dbReference>
<keyword evidence="5 9" id="KW-0378">Hydrolase</keyword>
<reference evidence="9 10" key="1">
    <citation type="submission" date="2019-05" db="EMBL/GenBank/DDBJ databases">
        <title>Emergence of the Ug99 lineage of the wheat stem rust pathogen through somatic hybridization.</title>
        <authorList>
            <person name="Li F."/>
            <person name="Upadhyaya N.M."/>
            <person name="Sperschneider J."/>
            <person name="Matny O."/>
            <person name="Nguyen-Phuc H."/>
            <person name="Mago R."/>
            <person name="Raley C."/>
            <person name="Miller M.E."/>
            <person name="Silverstein K.A.T."/>
            <person name="Henningsen E."/>
            <person name="Hirsch C.D."/>
            <person name="Visser B."/>
            <person name="Pretorius Z.A."/>
            <person name="Steffenson B.J."/>
            <person name="Schwessinger B."/>
            <person name="Dodds P.N."/>
            <person name="Figueroa M."/>
        </authorList>
    </citation>
    <scope>NUCLEOTIDE SEQUENCE [LARGE SCALE GENOMIC DNA]</scope>
    <source>
        <strain evidence="9 10">Ug99</strain>
    </source>
</reference>
<evidence type="ECO:0000313" key="9">
    <source>
        <dbReference type="EMBL" id="KAA1125573.1"/>
    </source>
</evidence>
<evidence type="ECO:0000256" key="3">
    <source>
        <dbReference type="ARBA" id="ARBA00012350"/>
    </source>
</evidence>
<dbReference type="Proteomes" id="UP000325313">
    <property type="component" value="Unassembled WGS sequence"/>
</dbReference>
<protein>
    <recommendedName>
        <fullName evidence="3">mannan endo-1,6-alpha-mannosidase</fullName>
        <ecNumber evidence="3">3.2.1.101</ecNumber>
    </recommendedName>
</protein>
<proteinExistence type="inferred from homology"/>
<comment type="caution">
    <text evidence="9">The sequence shown here is derived from an EMBL/GenBank/DDBJ whole genome shotgun (WGS) entry which is preliminary data.</text>
</comment>
<dbReference type="PANTHER" id="PTHR12145:SF36">
    <property type="entry name" value="MANNAN ENDO-1,6-ALPHA-MANNOSIDASE DCW1"/>
    <property type="match status" value="1"/>
</dbReference>
<evidence type="ECO:0000256" key="8">
    <source>
        <dbReference type="SAM" id="Phobius"/>
    </source>
</evidence>
<feature type="transmembrane region" description="Helical" evidence="8">
    <location>
        <begin position="60"/>
        <end position="80"/>
    </location>
</feature>
<gene>
    <name evidence="9" type="primary">DCW1_20</name>
    <name evidence="9" type="ORF">PGTUg99_020673</name>
</gene>
<evidence type="ECO:0000256" key="7">
    <source>
        <dbReference type="ARBA" id="ARBA00023295"/>
    </source>
</evidence>